<dbReference type="PROSITE" id="PS00104">
    <property type="entry name" value="EPSP_SYNTHASE_1"/>
    <property type="match status" value="1"/>
</dbReference>
<evidence type="ECO:0000313" key="12">
    <source>
        <dbReference type="Proteomes" id="UP000199087"/>
    </source>
</evidence>
<dbReference type="Gene3D" id="3.65.10.10">
    <property type="entry name" value="Enolpyruvate transferase domain"/>
    <property type="match status" value="2"/>
</dbReference>
<feature type="binding site" evidence="9">
    <location>
        <position position="35"/>
    </location>
    <ligand>
        <name>3-phosphoshikimate</name>
        <dbReference type="ChEBI" id="CHEBI:145989"/>
    </ligand>
</feature>
<sequence length="436" mass="46959">MDKKGDFMVLKKLQTSIRGLSGEIEIPGDKSISHRSVMFGSIAYGETRITNFLPGEDCLSTISCFRKLGVTIEERDKEIIIIGKGFEGLNEPKEVLDVGNSGTTIRLLLGILAGRPFFASLIGDESIGKRPMTRVTVPLAKMGAEIDGRKNGSYTPIAIRGGILSPIQYQLPVASAQVKSSLILAALQAEGESTITEPSITRDHTERMIRKFGGIINKHHNIMKVNGGQKLTGTNIHVPGDISSAAFFLVAGAIVPNSEIVLKNVGLNPTRTGIIEVLKNMCADLSIKQSSDASFEPIGDIIMRTSSLKGTVIEGDLIPKLIDEIPIIALLATQAEGITIIKNAEELKVKETNRIDTVVGELKKLGAEIEATNDGMVIHGKSKLIGGTVSSHGDHRIGMMLAIAALLCENEVNLERPEAIAVSYPNFFHHLNILTQ</sequence>
<dbReference type="PANTHER" id="PTHR21090">
    <property type="entry name" value="AROM/DEHYDROQUINATE SYNTHASE"/>
    <property type="match status" value="1"/>
</dbReference>
<dbReference type="GO" id="GO:0005737">
    <property type="term" value="C:cytoplasm"/>
    <property type="evidence" value="ECO:0007669"/>
    <property type="project" value="UniProtKB-SubCell"/>
</dbReference>
<dbReference type="GO" id="GO:0003866">
    <property type="term" value="F:3-phosphoshikimate 1-carboxyvinyltransferase activity"/>
    <property type="evidence" value="ECO:0007669"/>
    <property type="project" value="UniProtKB-UniRule"/>
</dbReference>
<feature type="binding site" evidence="9">
    <location>
        <position position="31"/>
    </location>
    <ligand>
        <name>3-phosphoshikimate</name>
        <dbReference type="ChEBI" id="CHEBI:145989"/>
    </ligand>
</feature>
<dbReference type="PIRSF" id="PIRSF000505">
    <property type="entry name" value="EPSPS"/>
    <property type="match status" value="1"/>
</dbReference>
<evidence type="ECO:0000256" key="9">
    <source>
        <dbReference type="HAMAP-Rule" id="MF_00210"/>
    </source>
</evidence>
<evidence type="ECO:0000256" key="3">
    <source>
        <dbReference type="ARBA" id="ARBA00009948"/>
    </source>
</evidence>
<dbReference type="CDD" id="cd01556">
    <property type="entry name" value="EPSP_synthase"/>
    <property type="match status" value="1"/>
</dbReference>
<dbReference type="GO" id="GO:0009423">
    <property type="term" value="P:chorismate biosynthetic process"/>
    <property type="evidence" value="ECO:0007669"/>
    <property type="project" value="UniProtKB-UniRule"/>
</dbReference>
<feature type="binding site" evidence="9">
    <location>
        <position position="350"/>
    </location>
    <ligand>
        <name>3-phosphoshikimate</name>
        <dbReference type="ChEBI" id="CHEBI:145989"/>
    </ligand>
</feature>
<feature type="binding site" evidence="9">
    <location>
        <position position="177"/>
    </location>
    <ligand>
        <name>phosphoenolpyruvate</name>
        <dbReference type="ChEBI" id="CHEBI:58702"/>
    </ligand>
</feature>
<feature type="binding site" evidence="9">
    <location>
        <position position="102"/>
    </location>
    <ligand>
        <name>phosphoenolpyruvate</name>
        <dbReference type="ChEBI" id="CHEBI:58702"/>
    </ligand>
</feature>
<keyword evidence="4 9" id="KW-0963">Cytoplasm</keyword>
<evidence type="ECO:0000259" key="10">
    <source>
        <dbReference type="Pfam" id="PF00275"/>
    </source>
</evidence>
<feature type="binding site" evidence="9">
    <location>
        <position position="30"/>
    </location>
    <ligand>
        <name>3-phosphoshikimate</name>
        <dbReference type="ChEBI" id="CHEBI:145989"/>
    </ligand>
</feature>
<feature type="binding site" evidence="9">
    <location>
        <position position="175"/>
    </location>
    <ligand>
        <name>3-phosphoshikimate</name>
        <dbReference type="ChEBI" id="CHEBI:145989"/>
    </ligand>
</feature>
<dbReference type="HAMAP" id="MF_00210">
    <property type="entry name" value="EPSP_synth"/>
    <property type="match status" value="1"/>
</dbReference>
<dbReference type="STRING" id="1499688.BN000_03917"/>
<dbReference type="EC" id="2.5.1.19" evidence="9"/>
<dbReference type="InterPro" id="IPR036968">
    <property type="entry name" value="Enolpyruvate_Tfrase_sf"/>
</dbReference>
<proteinExistence type="inferred from homology"/>
<evidence type="ECO:0000256" key="7">
    <source>
        <dbReference type="ARBA" id="ARBA00023141"/>
    </source>
</evidence>
<comment type="pathway">
    <text evidence="2 9">Metabolic intermediate biosynthesis; chorismate biosynthesis; chorismate from D-erythrose 4-phosphate and phosphoenolpyruvate: step 6/7.</text>
</comment>
<dbReference type="Pfam" id="PF00275">
    <property type="entry name" value="EPSP_synthase"/>
    <property type="match status" value="1"/>
</dbReference>
<feature type="domain" description="Enolpyruvate transferase" evidence="10">
    <location>
        <begin position="18"/>
        <end position="431"/>
    </location>
</feature>
<reference evidence="12" key="1">
    <citation type="submission" date="2015-05" db="EMBL/GenBank/DDBJ databases">
        <authorList>
            <person name="Urmite Genomes"/>
        </authorList>
    </citation>
    <scope>NUCLEOTIDE SEQUENCE [LARGE SCALE GENOMIC DNA]</scope>
    <source>
        <strain evidence="12">LF1</strain>
    </source>
</reference>
<comment type="similarity">
    <text evidence="3 9">Belongs to the EPSP synthase family.</text>
</comment>
<comment type="caution">
    <text evidence="9">Lacks conserved residue(s) required for the propagation of feature annotation.</text>
</comment>
<dbReference type="SUPFAM" id="SSF55205">
    <property type="entry name" value="EPT/RTPC-like"/>
    <property type="match status" value="1"/>
</dbReference>
<feature type="binding site" evidence="9">
    <location>
        <position position="354"/>
    </location>
    <ligand>
        <name>phosphoenolpyruvate</name>
        <dbReference type="ChEBI" id="CHEBI:58702"/>
    </ligand>
</feature>
<dbReference type="PANTHER" id="PTHR21090:SF5">
    <property type="entry name" value="PENTAFUNCTIONAL AROM POLYPEPTIDE"/>
    <property type="match status" value="1"/>
</dbReference>
<dbReference type="FunFam" id="3.65.10.10:FF:000005">
    <property type="entry name" value="3-phosphoshikimate 1-carboxyvinyltransferase"/>
    <property type="match status" value="1"/>
</dbReference>
<evidence type="ECO:0000256" key="5">
    <source>
        <dbReference type="ARBA" id="ARBA00022605"/>
    </source>
</evidence>
<dbReference type="InterPro" id="IPR023193">
    <property type="entry name" value="EPSP_synthase_CS"/>
</dbReference>
<comment type="subcellular location">
    <subcellularLocation>
        <location evidence="9">Cytoplasm</location>
    </subcellularLocation>
</comment>
<dbReference type="GO" id="GO:0009073">
    <property type="term" value="P:aromatic amino acid family biosynthetic process"/>
    <property type="evidence" value="ECO:0007669"/>
    <property type="project" value="UniProtKB-KW"/>
</dbReference>
<dbReference type="GO" id="GO:0008652">
    <property type="term" value="P:amino acid biosynthetic process"/>
    <property type="evidence" value="ECO:0007669"/>
    <property type="project" value="UniProtKB-KW"/>
</dbReference>
<gene>
    <name evidence="11" type="primary">aroE_1</name>
    <name evidence="9" type="synonym">aroA</name>
    <name evidence="11" type="ORF">BN000_03917</name>
</gene>
<comment type="catalytic activity">
    <reaction evidence="8">
        <text>3-phosphoshikimate + phosphoenolpyruvate = 5-O-(1-carboxyvinyl)-3-phosphoshikimate + phosphate</text>
        <dbReference type="Rhea" id="RHEA:21256"/>
        <dbReference type="ChEBI" id="CHEBI:43474"/>
        <dbReference type="ChEBI" id="CHEBI:57701"/>
        <dbReference type="ChEBI" id="CHEBI:58702"/>
        <dbReference type="ChEBI" id="CHEBI:145989"/>
        <dbReference type="EC" id="2.5.1.19"/>
    </reaction>
    <physiologicalReaction direction="left-to-right" evidence="8">
        <dbReference type="Rhea" id="RHEA:21257"/>
    </physiologicalReaction>
</comment>
<dbReference type="UniPathway" id="UPA00053">
    <property type="reaction ID" value="UER00089"/>
</dbReference>
<evidence type="ECO:0000256" key="2">
    <source>
        <dbReference type="ARBA" id="ARBA00004811"/>
    </source>
</evidence>
<keyword evidence="5 9" id="KW-0028">Amino-acid biosynthesis</keyword>
<name>A0A0U1P0Y1_9BACI</name>
<evidence type="ECO:0000313" key="11">
    <source>
        <dbReference type="EMBL" id="CRK83919.1"/>
    </source>
</evidence>
<dbReference type="PROSITE" id="PS00885">
    <property type="entry name" value="EPSP_SYNTHASE_2"/>
    <property type="match status" value="1"/>
</dbReference>
<dbReference type="AlphaFoldDB" id="A0A0U1P0Y1"/>
<comment type="function">
    <text evidence="1 9">Catalyzes the transfer of the enolpyruvyl moiety of phosphoenolpyruvate (PEP) to the 5-hydroxyl of shikimate-3-phosphate (S3P) to produce enolpyruvyl shikimate-3-phosphate and inorganic phosphate.</text>
</comment>
<dbReference type="NCBIfam" id="TIGR01356">
    <property type="entry name" value="aroA"/>
    <property type="match status" value="1"/>
</dbReference>
<feature type="active site" description="Proton acceptor" evidence="9">
    <location>
        <position position="323"/>
    </location>
</feature>
<dbReference type="InterPro" id="IPR006264">
    <property type="entry name" value="EPSP_synthase"/>
</dbReference>
<feature type="binding site" evidence="9">
    <location>
        <position position="396"/>
    </location>
    <ligand>
        <name>phosphoenolpyruvate</name>
        <dbReference type="ChEBI" id="CHEBI:58702"/>
    </ligand>
</feature>
<keyword evidence="7 9" id="KW-0057">Aromatic amino acid biosynthesis</keyword>
<dbReference type="FunFam" id="3.65.10.10:FF:000006">
    <property type="entry name" value="3-phosphoshikimate 1-carboxyvinyltransferase"/>
    <property type="match status" value="1"/>
</dbReference>
<evidence type="ECO:0000256" key="1">
    <source>
        <dbReference type="ARBA" id="ARBA00002174"/>
    </source>
</evidence>
<comment type="subunit">
    <text evidence="9">Monomer.</text>
</comment>
<protein>
    <recommendedName>
        <fullName evidence="9">3-phosphoshikimate 1-carboxyvinyltransferase</fullName>
        <ecNumber evidence="9">2.5.1.19</ecNumber>
    </recommendedName>
    <alternativeName>
        <fullName evidence="9">5-enolpyruvylshikimate-3-phosphate synthase</fullName>
        <shortName evidence="9">EPSP synthase</shortName>
        <shortName evidence="9">EPSPS</shortName>
    </alternativeName>
</protein>
<accession>A0A0U1P0Y1</accession>
<organism evidence="11 12">
    <name type="scientific">Neobacillus massiliamazoniensis</name>
    <dbReference type="NCBI Taxonomy" id="1499688"/>
    <lineage>
        <taxon>Bacteria</taxon>
        <taxon>Bacillati</taxon>
        <taxon>Bacillota</taxon>
        <taxon>Bacilli</taxon>
        <taxon>Bacillales</taxon>
        <taxon>Bacillaceae</taxon>
        <taxon>Neobacillus</taxon>
    </lineage>
</organism>
<evidence type="ECO:0000256" key="8">
    <source>
        <dbReference type="ARBA" id="ARBA00044633"/>
    </source>
</evidence>
<dbReference type="EMBL" id="CVRB01000004">
    <property type="protein sequence ID" value="CRK83919.1"/>
    <property type="molecule type" value="Genomic_DNA"/>
</dbReference>
<feature type="binding site" evidence="9">
    <location>
        <position position="130"/>
    </location>
    <ligand>
        <name>phosphoenolpyruvate</name>
        <dbReference type="ChEBI" id="CHEBI:58702"/>
    </ligand>
</feature>
<keyword evidence="12" id="KW-1185">Reference proteome</keyword>
<dbReference type="Proteomes" id="UP000199087">
    <property type="component" value="Unassembled WGS sequence"/>
</dbReference>
<dbReference type="InterPro" id="IPR001986">
    <property type="entry name" value="Enolpyruvate_Tfrase_dom"/>
</dbReference>
<evidence type="ECO:0000256" key="6">
    <source>
        <dbReference type="ARBA" id="ARBA00022679"/>
    </source>
</evidence>
<keyword evidence="6 9" id="KW-0808">Transferase</keyword>
<evidence type="ECO:0000256" key="4">
    <source>
        <dbReference type="ARBA" id="ARBA00022490"/>
    </source>
</evidence>
<feature type="binding site" evidence="9">
    <location>
        <position position="30"/>
    </location>
    <ligand>
        <name>phosphoenolpyruvate</name>
        <dbReference type="ChEBI" id="CHEBI:58702"/>
    </ligand>
</feature>
<feature type="binding site" evidence="9">
    <location>
        <position position="177"/>
    </location>
    <ligand>
        <name>3-phosphoshikimate</name>
        <dbReference type="ChEBI" id="CHEBI:145989"/>
    </ligand>
</feature>
<dbReference type="InterPro" id="IPR013792">
    <property type="entry name" value="RNA3'P_cycl/enolpyr_Trfase_a/b"/>
</dbReference>
<feature type="binding site" evidence="9">
    <location>
        <position position="323"/>
    </location>
    <ligand>
        <name>3-phosphoshikimate</name>
        <dbReference type="ChEBI" id="CHEBI:145989"/>
    </ligand>
</feature>